<dbReference type="InterPro" id="IPR023214">
    <property type="entry name" value="HAD_sf"/>
</dbReference>
<dbReference type="RefSeq" id="WP_251970989.1">
    <property type="nucleotide sequence ID" value="NZ_AP025730.1"/>
</dbReference>
<dbReference type="PRINTS" id="PR00413">
    <property type="entry name" value="HADHALOGNASE"/>
</dbReference>
<dbReference type="InterPro" id="IPR006439">
    <property type="entry name" value="HAD-SF_hydro_IA"/>
</dbReference>
<organism evidence="1 2">
    <name type="scientific">Sphaerotilus microaerophilus</name>
    <dbReference type="NCBI Taxonomy" id="2914710"/>
    <lineage>
        <taxon>Bacteria</taxon>
        <taxon>Pseudomonadati</taxon>
        <taxon>Pseudomonadota</taxon>
        <taxon>Betaproteobacteria</taxon>
        <taxon>Burkholderiales</taxon>
        <taxon>Sphaerotilaceae</taxon>
        <taxon>Sphaerotilus</taxon>
    </lineage>
</organism>
<protein>
    <submittedName>
        <fullName evidence="1">Phosphatase</fullName>
    </submittedName>
</protein>
<gene>
    <name evidence="1" type="ORF">CATMQ487_47990</name>
</gene>
<dbReference type="NCBIfam" id="TIGR01509">
    <property type="entry name" value="HAD-SF-IA-v3"/>
    <property type="match status" value="1"/>
</dbReference>
<reference evidence="1" key="1">
    <citation type="submission" date="2022-04" db="EMBL/GenBank/DDBJ databases">
        <title>Whole genome sequence of Sphaerotilus sp. FB-5.</title>
        <authorList>
            <person name="Takeda M."/>
            <person name="Narihara S."/>
            <person name="Akimoto M."/>
            <person name="Akimoto R."/>
            <person name="Nishiyashiki S."/>
            <person name="Murakami T."/>
        </authorList>
    </citation>
    <scope>NUCLEOTIDE SEQUENCE</scope>
    <source>
        <strain evidence="1">FB-5</strain>
    </source>
</reference>
<dbReference type="SUPFAM" id="SSF56784">
    <property type="entry name" value="HAD-like"/>
    <property type="match status" value="1"/>
</dbReference>
<dbReference type="SFLD" id="SFLDS00003">
    <property type="entry name" value="Haloacid_Dehalogenase"/>
    <property type="match status" value="1"/>
</dbReference>
<dbReference type="Gene3D" id="1.10.150.240">
    <property type="entry name" value="Putative phosphatase, domain 2"/>
    <property type="match status" value="1"/>
</dbReference>
<dbReference type="EMBL" id="AP025730">
    <property type="protein sequence ID" value="BDI07829.1"/>
    <property type="molecule type" value="Genomic_DNA"/>
</dbReference>
<proteinExistence type="predicted"/>
<sequence>MPQAQHTLEALLWDVDGTVAETERDGHRVAFNQAFEAAGLPWHWDVAHYGALLEVTGGRERLLADMATRGDAPHRAEDREALARHLHALKNERYARLVEAGAIAARPGVLEVMREARAAGLRQAIVTTTSRSNVQALFARLLGDDWAAGFEVVCCGEDTRRKKPDPEVYLLALQALGLVPAAALAIEDSTPGSQAAGAAGVPLLLRTSVYFHDDGLPEGVVGWLCPPDAPIDLALLRRVHAELGRVTAQA</sequence>
<dbReference type="SFLD" id="SFLDG01129">
    <property type="entry name" value="C1.5:_HAD__Beta-PGM__Phosphata"/>
    <property type="match status" value="1"/>
</dbReference>
<name>A0ABM7YT40_9BURK</name>
<dbReference type="InterPro" id="IPR036412">
    <property type="entry name" value="HAD-like_sf"/>
</dbReference>
<dbReference type="Proteomes" id="UP001057498">
    <property type="component" value="Chromosome"/>
</dbReference>
<dbReference type="Pfam" id="PF00702">
    <property type="entry name" value="Hydrolase"/>
    <property type="match status" value="1"/>
</dbReference>
<accession>A0ABM7YT40</accession>
<dbReference type="PANTHER" id="PTHR42896">
    <property type="entry name" value="XYLULOSE-1,5-BISPHOSPHATE (XUBP) PHOSPHATASE"/>
    <property type="match status" value="1"/>
</dbReference>
<dbReference type="InterPro" id="IPR044999">
    <property type="entry name" value="CbbY-like"/>
</dbReference>
<dbReference type="InterPro" id="IPR023198">
    <property type="entry name" value="PGP-like_dom2"/>
</dbReference>
<evidence type="ECO:0000313" key="1">
    <source>
        <dbReference type="EMBL" id="BDI07829.1"/>
    </source>
</evidence>
<dbReference type="Gene3D" id="3.40.50.1000">
    <property type="entry name" value="HAD superfamily/HAD-like"/>
    <property type="match status" value="1"/>
</dbReference>
<keyword evidence="2" id="KW-1185">Reference proteome</keyword>
<dbReference type="PANTHER" id="PTHR42896:SF2">
    <property type="entry name" value="CBBY-LIKE PROTEIN"/>
    <property type="match status" value="1"/>
</dbReference>
<evidence type="ECO:0000313" key="2">
    <source>
        <dbReference type="Proteomes" id="UP001057498"/>
    </source>
</evidence>